<dbReference type="EMBL" id="CM035416">
    <property type="protein sequence ID" value="KAH7425883.1"/>
    <property type="molecule type" value="Genomic_DNA"/>
</dbReference>
<dbReference type="Proteomes" id="UP000825935">
    <property type="component" value="Chromosome 11"/>
</dbReference>
<proteinExistence type="predicted"/>
<accession>A0A8T2TWB5</accession>
<organism evidence="2 3">
    <name type="scientific">Ceratopteris richardii</name>
    <name type="common">Triangle waterfern</name>
    <dbReference type="NCBI Taxonomy" id="49495"/>
    <lineage>
        <taxon>Eukaryota</taxon>
        <taxon>Viridiplantae</taxon>
        <taxon>Streptophyta</taxon>
        <taxon>Embryophyta</taxon>
        <taxon>Tracheophyta</taxon>
        <taxon>Polypodiopsida</taxon>
        <taxon>Polypodiidae</taxon>
        <taxon>Polypodiales</taxon>
        <taxon>Pteridineae</taxon>
        <taxon>Pteridaceae</taxon>
        <taxon>Parkerioideae</taxon>
        <taxon>Ceratopteris</taxon>
    </lineage>
</organism>
<sequence length="97" mass="11342">MERIFRLTQLLTMVRLCVCHLLERYFIHNPIISYECIFHFLSLYVKSNEPSACLSLYFKEITSHLCVSLLSLRSNEPCETEGVVYCVAKTKHEQVVL</sequence>
<name>A0A8T2TWB5_CERRI</name>
<evidence type="ECO:0000256" key="1">
    <source>
        <dbReference type="SAM" id="SignalP"/>
    </source>
</evidence>
<gene>
    <name evidence="2" type="ORF">KP509_11G076100</name>
</gene>
<feature type="chain" id="PRO_5035730266" description="Secreted protein" evidence="1">
    <location>
        <begin position="20"/>
        <end position="97"/>
    </location>
</feature>
<feature type="signal peptide" evidence="1">
    <location>
        <begin position="1"/>
        <end position="19"/>
    </location>
</feature>
<evidence type="ECO:0000313" key="2">
    <source>
        <dbReference type="EMBL" id="KAH7425883.1"/>
    </source>
</evidence>
<comment type="caution">
    <text evidence="2">The sequence shown here is derived from an EMBL/GenBank/DDBJ whole genome shotgun (WGS) entry which is preliminary data.</text>
</comment>
<keyword evidence="1" id="KW-0732">Signal</keyword>
<keyword evidence="3" id="KW-1185">Reference proteome</keyword>
<reference evidence="2" key="1">
    <citation type="submission" date="2021-08" db="EMBL/GenBank/DDBJ databases">
        <title>WGS assembly of Ceratopteris richardii.</title>
        <authorList>
            <person name="Marchant D.B."/>
            <person name="Chen G."/>
            <person name="Jenkins J."/>
            <person name="Shu S."/>
            <person name="Leebens-Mack J."/>
            <person name="Grimwood J."/>
            <person name="Schmutz J."/>
            <person name="Soltis P."/>
            <person name="Soltis D."/>
            <person name="Chen Z.-H."/>
        </authorList>
    </citation>
    <scope>NUCLEOTIDE SEQUENCE</scope>
    <source>
        <strain evidence="2">Whitten #5841</strain>
        <tissue evidence="2">Leaf</tissue>
    </source>
</reference>
<evidence type="ECO:0008006" key="4">
    <source>
        <dbReference type="Google" id="ProtNLM"/>
    </source>
</evidence>
<dbReference type="AlphaFoldDB" id="A0A8T2TWB5"/>
<protein>
    <recommendedName>
        <fullName evidence="4">Secreted protein</fullName>
    </recommendedName>
</protein>
<evidence type="ECO:0000313" key="3">
    <source>
        <dbReference type="Proteomes" id="UP000825935"/>
    </source>
</evidence>